<dbReference type="EMBL" id="JACGCM010002113">
    <property type="protein sequence ID" value="KAF6144743.1"/>
    <property type="molecule type" value="Genomic_DNA"/>
</dbReference>
<protein>
    <submittedName>
        <fullName evidence="2">Uncharacterized protein</fullName>
    </submittedName>
</protein>
<evidence type="ECO:0000313" key="2">
    <source>
        <dbReference type="EMBL" id="KAF6144743.1"/>
    </source>
</evidence>
<organism evidence="2 3">
    <name type="scientific">Kingdonia uniflora</name>
    <dbReference type="NCBI Taxonomy" id="39325"/>
    <lineage>
        <taxon>Eukaryota</taxon>
        <taxon>Viridiplantae</taxon>
        <taxon>Streptophyta</taxon>
        <taxon>Embryophyta</taxon>
        <taxon>Tracheophyta</taxon>
        <taxon>Spermatophyta</taxon>
        <taxon>Magnoliopsida</taxon>
        <taxon>Ranunculales</taxon>
        <taxon>Circaeasteraceae</taxon>
        <taxon>Kingdonia</taxon>
    </lineage>
</organism>
<feature type="compositionally biased region" description="Polar residues" evidence="1">
    <location>
        <begin position="131"/>
        <end position="150"/>
    </location>
</feature>
<feature type="region of interest" description="Disordered" evidence="1">
    <location>
        <begin position="131"/>
        <end position="156"/>
    </location>
</feature>
<dbReference type="InterPro" id="IPR036291">
    <property type="entry name" value="NAD(P)-bd_dom_sf"/>
</dbReference>
<reference evidence="2 3" key="1">
    <citation type="journal article" date="2020" name="IScience">
        <title>Genome Sequencing of the Endangered Kingdonia uniflora (Circaeasteraceae, Ranunculales) Reveals Potential Mechanisms of Evolutionary Specialization.</title>
        <authorList>
            <person name="Sun Y."/>
            <person name="Deng T."/>
            <person name="Zhang A."/>
            <person name="Moore M.J."/>
            <person name="Landis J.B."/>
            <person name="Lin N."/>
            <person name="Zhang H."/>
            <person name="Zhang X."/>
            <person name="Huang J."/>
            <person name="Zhang X."/>
            <person name="Sun H."/>
            <person name="Wang H."/>
        </authorList>
    </citation>
    <scope>NUCLEOTIDE SEQUENCE [LARGE SCALE GENOMIC DNA]</scope>
    <source>
        <strain evidence="2">TB1705</strain>
        <tissue evidence="2">Leaf</tissue>
    </source>
</reference>
<dbReference type="Gene3D" id="3.40.50.720">
    <property type="entry name" value="NAD(P)-binding Rossmann-like Domain"/>
    <property type="match status" value="1"/>
</dbReference>
<sequence length="298" mass="33146">MLLMKAQSKKNKENHNKVKAPCTTGRTSMAVVHHNLVVERNVPNENVGKTTRELYPDSNKIGHDGVPAKTLSKDKKGHMMAMGIDIALSFVANTIHIVEENEDLKAINNELKTMLLNMRKDLDDHIKKTSGTLQTQRSLSYNAPSNSSQATKRKQSDLNRECKLNGYLEGIVVYGIVADVNHDVYCHNKQLRDGKQLVAVLILSELFENNIPQSPKPARVQVRALMYAFSEDDTNAVAELNSHIQKKAELIEPAVTGILNVLKACSETSGKRVVVLSSVADILMNPNWPRDRVKDEAC</sequence>
<proteinExistence type="predicted"/>
<gene>
    <name evidence="2" type="ORF">GIB67_017762</name>
</gene>
<dbReference type="Proteomes" id="UP000541444">
    <property type="component" value="Unassembled WGS sequence"/>
</dbReference>
<evidence type="ECO:0000256" key="1">
    <source>
        <dbReference type="SAM" id="MobiDB-lite"/>
    </source>
</evidence>
<keyword evidence="3" id="KW-1185">Reference proteome</keyword>
<accession>A0A7J7LQ22</accession>
<evidence type="ECO:0000313" key="3">
    <source>
        <dbReference type="Proteomes" id="UP000541444"/>
    </source>
</evidence>
<dbReference type="OrthoDB" id="2735536at2759"/>
<dbReference type="AlphaFoldDB" id="A0A7J7LQ22"/>
<feature type="region of interest" description="Disordered" evidence="1">
    <location>
        <begin position="48"/>
        <end position="68"/>
    </location>
</feature>
<feature type="compositionally biased region" description="Basic and acidic residues" evidence="1">
    <location>
        <begin position="50"/>
        <end position="63"/>
    </location>
</feature>
<dbReference type="SUPFAM" id="SSF51735">
    <property type="entry name" value="NAD(P)-binding Rossmann-fold domains"/>
    <property type="match status" value="1"/>
</dbReference>
<comment type="caution">
    <text evidence="2">The sequence shown here is derived from an EMBL/GenBank/DDBJ whole genome shotgun (WGS) entry which is preliminary data.</text>
</comment>
<feature type="region of interest" description="Disordered" evidence="1">
    <location>
        <begin position="1"/>
        <end position="21"/>
    </location>
</feature>
<name>A0A7J7LQ22_9MAGN</name>